<dbReference type="RefSeq" id="WP_076462587.1">
    <property type="nucleotide sequence ID" value="NZ_FTMN01000003.1"/>
</dbReference>
<protein>
    <recommendedName>
        <fullName evidence="1">Bacteriophage phiJL001 Gp84 C-terminal domain-containing protein</fullName>
    </recommendedName>
</protein>
<evidence type="ECO:0000313" key="2">
    <source>
        <dbReference type="EMBL" id="SIQ31051.1"/>
    </source>
</evidence>
<evidence type="ECO:0000259" key="1">
    <source>
        <dbReference type="Pfam" id="PF09356"/>
    </source>
</evidence>
<reference evidence="2 3" key="1">
    <citation type="submission" date="2017-01" db="EMBL/GenBank/DDBJ databases">
        <authorList>
            <person name="Mah S.A."/>
            <person name="Swanson W.J."/>
            <person name="Moy G.W."/>
            <person name="Vacquier V.D."/>
        </authorList>
    </citation>
    <scope>NUCLEOTIDE SEQUENCE [LARGE SCALE GENOMIC DNA]</scope>
    <source>
        <strain evidence="2 3">DSM 7027</strain>
    </source>
</reference>
<dbReference type="NCBIfam" id="TIGR02218">
    <property type="entry name" value="phg_TIGR02218"/>
    <property type="match status" value="1"/>
</dbReference>
<accession>A0A1N6RQF6</accession>
<proteinExistence type="predicted"/>
<dbReference type="AlphaFoldDB" id="A0A1N6RQF6"/>
<sequence length="275" mass="29978">MSHSEYSATGYGSRPAELYEFRYSDNPADIILFTSADHDITIGTDTYTSIAIERDSFSDDGNPDDGNTLKLSLPRINPLADLYRIQPPEKTVTVKIRAVQLDDPAQQRLSIWSGRVVAVSWEHPTSEVACERIATSLKRTGVRARYQRHCRHCHYGPGCGLDRATYEVPDVVSAVSNRTLLTLPAAAGHADGYFNGGILAIGGVMRLIIQHTGDQVKVNRPIVGLDAGTAVSLYPGCDRSAATCKDKFNNVENYGGFDFIPTDGPFDGNNINSIV</sequence>
<dbReference type="Pfam" id="PF09356">
    <property type="entry name" value="Phage_BR0599"/>
    <property type="match status" value="1"/>
</dbReference>
<dbReference type="STRING" id="49186.SAMN05421647_103466"/>
<dbReference type="Proteomes" id="UP000186895">
    <property type="component" value="Unassembled WGS sequence"/>
</dbReference>
<evidence type="ECO:0000313" key="3">
    <source>
        <dbReference type="Proteomes" id="UP000186895"/>
    </source>
</evidence>
<feature type="domain" description="Bacteriophage phiJL001 Gp84 C-terminal" evidence="1">
    <location>
        <begin position="193"/>
        <end position="262"/>
    </location>
</feature>
<gene>
    <name evidence="2" type="ORF">SAMN05421647_103466</name>
</gene>
<dbReference type="InterPro" id="IPR011928">
    <property type="entry name" value="Phage_phiJL001_Gp84"/>
</dbReference>
<dbReference type="EMBL" id="FTMN01000003">
    <property type="protein sequence ID" value="SIQ31051.1"/>
    <property type="molecule type" value="Genomic_DNA"/>
</dbReference>
<name>A0A1N6RQF6_9GAMM</name>
<dbReference type="InterPro" id="IPR018964">
    <property type="entry name" value="Phage_phiJL001_Gp84_C"/>
</dbReference>
<organism evidence="2 3">
    <name type="scientific">Marinobacterium stanieri</name>
    <dbReference type="NCBI Taxonomy" id="49186"/>
    <lineage>
        <taxon>Bacteria</taxon>
        <taxon>Pseudomonadati</taxon>
        <taxon>Pseudomonadota</taxon>
        <taxon>Gammaproteobacteria</taxon>
        <taxon>Oceanospirillales</taxon>
        <taxon>Oceanospirillaceae</taxon>
        <taxon>Marinobacterium</taxon>
    </lineage>
</organism>
<keyword evidence="3" id="KW-1185">Reference proteome</keyword>
<dbReference type="Pfam" id="PF09931">
    <property type="entry name" value="Phage_phiJL001_Gp84_N"/>
    <property type="match status" value="1"/>
</dbReference>